<dbReference type="GO" id="GO:0005886">
    <property type="term" value="C:plasma membrane"/>
    <property type="evidence" value="ECO:0007669"/>
    <property type="project" value="TreeGrafter"/>
</dbReference>
<comment type="caution">
    <text evidence="8">The sequence shown here is derived from an EMBL/GenBank/DDBJ whole genome shotgun (WGS) entry which is preliminary data.</text>
</comment>
<feature type="transmembrane region" description="Helical" evidence="7">
    <location>
        <begin position="495"/>
        <end position="516"/>
    </location>
</feature>
<feature type="transmembrane region" description="Helical" evidence="7">
    <location>
        <begin position="295"/>
        <end position="313"/>
    </location>
</feature>
<name>A0A328E1F3_9ASTE</name>
<feature type="transmembrane region" description="Helical" evidence="7">
    <location>
        <begin position="390"/>
        <end position="407"/>
    </location>
</feature>
<protein>
    <recommendedName>
        <fullName evidence="10">Phospho-N-acetylmuramoyl-pentapeptide-transferase</fullName>
    </recommendedName>
</protein>
<dbReference type="Pfam" id="PF10555">
    <property type="entry name" value="MraY_sig1"/>
    <property type="match status" value="1"/>
</dbReference>
<feature type="transmembrane region" description="Helical" evidence="7">
    <location>
        <begin position="438"/>
        <end position="461"/>
    </location>
</feature>
<evidence type="ECO:0000256" key="3">
    <source>
        <dbReference type="ARBA" id="ARBA00022679"/>
    </source>
</evidence>
<feature type="transmembrane region" description="Helical" evidence="7">
    <location>
        <begin position="265"/>
        <end position="283"/>
    </location>
</feature>
<keyword evidence="5 7" id="KW-1133">Transmembrane helix</keyword>
<evidence type="ECO:0000256" key="2">
    <source>
        <dbReference type="ARBA" id="ARBA00005583"/>
    </source>
</evidence>
<evidence type="ECO:0000256" key="7">
    <source>
        <dbReference type="SAM" id="Phobius"/>
    </source>
</evidence>
<keyword evidence="6 7" id="KW-0472">Membrane</keyword>
<dbReference type="GO" id="GO:0071555">
    <property type="term" value="P:cell wall organization"/>
    <property type="evidence" value="ECO:0007669"/>
    <property type="project" value="TreeGrafter"/>
</dbReference>
<dbReference type="Proteomes" id="UP000249390">
    <property type="component" value="Unassembled WGS sequence"/>
</dbReference>
<gene>
    <name evidence="8" type="ORF">DM860_007955</name>
</gene>
<dbReference type="EMBL" id="NQVE01000067">
    <property type="protein sequence ID" value="RAL50281.1"/>
    <property type="molecule type" value="Genomic_DNA"/>
</dbReference>
<keyword evidence="9" id="KW-1185">Reference proteome</keyword>
<dbReference type="GO" id="GO:0044038">
    <property type="term" value="P:cell wall macromolecule biosynthetic process"/>
    <property type="evidence" value="ECO:0007669"/>
    <property type="project" value="TreeGrafter"/>
</dbReference>
<feature type="transmembrane region" description="Helical" evidence="7">
    <location>
        <begin position="367"/>
        <end position="384"/>
    </location>
</feature>
<comment type="similarity">
    <text evidence="2">Belongs to the glycosyltransferase 4 family. MraY subfamily.</text>
</comment>
<dbReference type="Pfam" id="PF00953">
    <property type="entry name" value="Glycos_transf_4"/>
    <property type="match status" value="1"/>
</dbReference>
<accession>A0A328E1F3</accession>
<feature type="transmembrane region" description="Helical" evidence="7">
    <location>
        <begin position="333"/>
        <end position="355"/>
    </location>
</feature>
<evidence type="ECO:0000313" key="8">
    <source>
        <dbReference type="EMBL" id="RAL50281.1"/>
    </source>
</evidence>
<proteinExistence type="inferred from homology"/>
<dbReference type="PANTHER" id="PTHR22926">
    <property type="entry name" value="PHOSPHO-N-ACETYLMURAMOYL-PENTAPEPTIDE-TRANSFERASE"/>
    <property type="match status" value="1"/>
</dbReference>
<evidence type="ECO:0000313" key="9">
    <source>
        <dbReference type="Proteomes" id="UP000249390"/>
    </source>
</evidence>
<dbReference type="InterPro" id="IPR018480">
    <property type="entry name" value="PNAcMuramoyl-5peptid_Trfase_CS"/>
</dbReference>
<dbReference type="InterPro" id="IPR003524">
    <property type="entry name" value="PNAcMuramoyl-5peptid_Trfase"/>
</dbReference>
<dbReference type="AlphaFoldDB" id="A0A328E1F3"/>
<feature type="transmembrane region" description="Helical" evidence="7">
    <location>
        <begin position="414"/>
        <end position="432"/>
    </location>
</feature>
<dbReference type="PROSITE" id="PS01347">
    <property type="entry name" value="MRAY_1"/>
    <property type="match status" value="1"/>
</dbReference>
<feature type="transmembrane region" description="Helical" evidence="7">
    <location>
        <begin position="153"/>
        <end position="174"/>
    </location>
</feature>
<dbReference type="InterPro" id="IPR000715">
    <property type="entry name" value="Glycosyl_transferase_4"/>
</dbReference>
<feature type="transmembrane region" description="Helical" evidence="7">
    <location>
        <begin position="194"/>
        <end position="216"/>
    </location>
</feature>
<evidence type="ECO:0000256" key="4">
    <source>
        <dbReference type="ARBA" id="ARBA00022692"/>
    </source>
</evidence>
<reference evidence="8 9" key="1">
    <citation type="submission" date="2018-06" db="EMBL/GenBank/DDBJ databases">
        <title>The Genome of Cuscuta australis (Dodder) Provides Insight into the Evolution of Plant Parasitism.</title>
        <authorList>
            <person name="Liu H."/>
        </authorList>
    </citation>
    <scope>NUCLEOTIDE SEQUENCE [LARGE SCALE GENOMIC DNA]</scope>
    <source>
        <strain evidence="9">cv. Yunnan</strain>
        <tissue evidence="8">Vines</tissue>
    </source>
</reference>
<evidence type="ECO:0008006" key="10">
    <source>
        <dbReference type="Google" id="ProtNLM"/>
    </source>
</evidence>
<organism evidence="8 9">
    <name type="scientific">Cuscuta australis</name>
    <dbReference type="NCBI Taxonomy" id="267555"/>
    <lineage>
        <taxon>Eukaryota</taxon>
        <taxon>Viridiplantae</taxon>
        <taxon>Streptophyta</taxon>
        <taxon>Embryophyta</taxon>
        <taxon>Tracheophyta</taxon>
        <taxon>Spermatophyta</taxon>
        <taxon>Magnoliopsida</taxon>
        <taxon>eudicotyledons</taxon>
        <taxon>Gunneridae</taxon>
        <taxon>Pentapetalae</taxon>
        <taxon>asterids</taxon>
        <taxon>lamiids</taxon>
        <taxon>Solanales</taxon>
        <taxon>Convolvulaceae</taxon>
        <taxon>Cuscuteae</taxon>
        <taxon>Cuscuta</taxon>
        <taxon>Cuscuta subgen. Grammica</taxon>
        <taxon>Cuscuta sect. Cleistogrammica</taxon>
    </lineage>
</organism>
<keyword evidence="3" id="KW-0808">Transferase</keyword>
<keyword evidence="4 7" id="KW-0812">Transmembrane</keyword>
<feature type="transmembrane region" description="Helical" evidence="7">
    <location>
        <begin position="237"/>
        <end position="259"/>
    </location>
</feature>
<evidence type="ECO:0000256" key="5">
    <source>
        <dbReference type="ARBA" id="ARBA00022989"/>
    </source>
</evidence>
<comment type="subcellular location">
    <subcellularLocation>
        <location evidence="1">Membrane</location>
        <topology evidence="1">Multi-pass membrane protein</topology>
    </subcellularLocation>
</comment>
<evidence type="ECO:0000256" key="1">
    <source>
        <dbReference type="ARBA" id="ARBA00004141"/>
    </source>
</evidence>
<evidence type="ECO:0000256" key="6">
    <source>
        <dbReference type="ARBA" id="ARBA00023136"/>
    </source>
</evidence>
<dbReference type="GO" id="GO:0008963">
    <property type="term" value="F:phospho-N-acetylmuramoyl-pentapeptide-transferase activity"/>
    <property type="evidence" value="ECO:0007669"/>
    <property type="project" value="InterPro"/>
</dbReference>
<dbReference type="CDD" id="cd06852">
    <property type="entry name" value="GT_MraY"/>
    <property type="match status" value="1"/>
</dbReference>
<dbReference type="PANTHER" id="PTHR22926:SF5">
    <property type="entry name" value="PHOSPHO-N-ACETYLMURAMOYL-PENTAPEPTIDE-TRANSFERASE HOMOLOG"/>
    <property type="match status" value="1"/>
</dbReference>
<sequence length="519" mass="56159">MLSRALYVSNLETNFSRQCLPQSSKGYSRSKPPRFFVMFPPESFRVGAHKDLKISRVNPQFLGFRLQRGLVPVRLMDGGTDFSSFDDWGESEGTAGYAISSSDGEESDEETMLEPITDLDLPTTRERFSRDDSITLAAHRLAMLGRARRREKIFHGVLNNIGLVTFSTFLLFLADLCAWRIVRLPLAPFYMMRPFLTSAVAVSCVGYLCVPLFRTLRLRSLIRREVPAREQSAKRGTPTMGGLYFIPIGVLVADIILGFSSVEVLGASAATLAFATIGFLDDLVHLKTNSQGLSAWIKIPFEVAIGVWFSFWLNATDISSPYSMKSVVPLPAPIGLVCIGKFYPILTSFCFTSMVNGVDLTDDLDGLAGGTAALAFIGMSIVVLPLCPDLAVFGASIAGACVGFLMHNRYRASIIMGDTGALALGGALASMASVTGQFFPLFIVSGIFVAEALSLVLQVSFSRASQKLPGKGRPLLLQTAPFHRHLKMRGLGEPAIVAGAYAISCVLVLCAGYVGLISV</sequence>